<dbReference type="AlphaFoldDB" id="A0A0E9PZ90"/>
<proteinExistence type="predicted"/>
<reference evidence="1" key="2">
    <citation type="journal article" date="2015" name="Fish Shellfish Immunol.">
        <title>Early steps in the European eel (Anguilla anguilla)-Vibrio vulnificus interaction in the gills: Role of the RtxA13 toxin.</title>
        <authorList>
            <person name="Callol A."/>
            <person name="Pajuelo D."/>
            <person name="Ebbesson L."/>
            <person name="Teles M."/>
            <person name="MacKenzie S."/>
            <person name="Amaro C."/>
        </authorList>
    </citation>
    <scope>NUCLEOTIDE SEQUENCE</scope>
</reference>
<protein>
    <submittedName>
        <fullName evidence="1">Uncharacterized protein</fullName>
    </submittedName>
</protein>
<dbReference type="EMBL" id="GBXM01098788">
    <property type="protein sequence ID" value="JAH09789.1"/>
    <property type="molecule type" value="Transcribed_RNA"/>
</dbReference>
<reference evidence="1" key="1">
    <citation type="submission" date="2014-11" db="EMBL/GenBank/DDBJ databases">
        <authorList>
            <person name="Amaro Gonzalez C."/>
        </authorList>
    </citation>
    <scope>NUCLEOTIDE SEQUENCE</scope>
</reference>
<evidence type="ECO:0000313" key="1">
    <source>
        <dbReference type="EMBL" id="JAH09789.1"/>
    </source>
</evidence>
<name>A0A0E9PZ90_ANGAN</name>
<accession>A0A0E9PZ90</accession>
<dbReference type="EMBL" id="GBXM01093054">
    <property type="protein sequence ID" value="JAH15523.1"/>
    <property type="molecule type" value="Transcribed_RNA"/>
</dbReference>
<organism evidence="1">
    <name type="scientific">Anguilla anguilla</name>
    <name type="common">European freshwater eel</name>
    <name type="synonym">Muraena anguilla</name>
    <dbReference type="NCBI Taxonomy" id="7936"/>
    <lineage>
        <taxon>Eukaryota</taxon>
        <taxon>Metazoa</taxon>
        <taxon>Chordata</taxon>
        <taxon>Craniata</taxon>
        <taxon>Vertebrata</taxon>
        <taxon>Euteleostomi</taxon>
        <taxon>Actinopterygii</taxon>
        <taxon>Neopterygii</taxon>
        <taxon>Teleostei</taxon>
        <taxon>Anguilliformes</taxon>
        <taxon>Anguillidae</taxon>
        <taxon>Anguilla</taxon>
    </lineage>
</organism>
<sequence>MLSRWSFCHRQPSCWSLTSPPMLKVVTAVLPATSHSFTVLSPDADISWELSPLQLIA</sequence>